<evidence type="ECO:0000256" key="10">
    <source>
        <dbReference type="RuleBase" id="RU363063"/>
    </source>
</evidence>
<dbReference type="Proteomes" id="UP000507470">
    <property type="component" value="Unassembled WGS sequence"/>
</dbReference>
<evidence type="ECO:0000256" key="8">
    <source>
        <dbReference type="ARBA" id="ARBA00023034"/>
    </source>
</evidence>
<dbReference type="EC" id="2.4.1.-" evidence="10"/>
<keyword evidence="7" id="KW-1133">Transmembrane helix</keyword>
<keyword evidence="4" id="KW-0808">Transferase</keyword>
<evidence type="ECO:0000256" key="9">
    <source>
        <dbReference type="ARBA" id="ARBA00023136"/>
    </source>
</evidence>
<keyword evidence="3 10" id="KW-0328">Glycosyltransferase</keyword>
<dbReference type="GO" id="GO:0006493">
    <property type="term" value="P:protein O-linked glycosylation"/>
    <property type="evidence" value="ECO:0007669"/>
    <property type="project" value="TreeGrafter"/>
</dbReference>
<evidence type="ECO:0000313" key="11">
    <source>
        <dbReference type="EMBL" id="CAC5402523.1"/>
    </source>
</evidence>
<comment type="subcellular location">
    <subcellularLocation>
        <location evidence="1 10">Golgi apparatus membrane</location>
        <topology evidence="1 10">Single-pass type II membrane protein</topology>
    </subcellularLocation>
</comment>
<evidence type="ECO:0000256" key="5">
    <source>
        <dbReference type="ARBA" id="ARBA00022692"/>
    </source>
</evidence>
<name>A0A6J8D1C4_MYTCO</name>
<evidence type="ECO:0000313" key="12">
    <source>
        <dbReference type="Proteomes" id="UP000507470"/>
    </source>
</evidence>
<evidence type="ECO:0000256" key="7">
    <source>
        <dbReference type="ARBA" id="ARBA00022989"/>
    </source>
</evidence>
<keyword evidence="9" id="KW-0472">Membrane</keyword>
<dbReference type="PANTHER" id="PTHR11214:SF283">
    <property type="entry name" value="N-ACETYLLACTOSAMINIDE BETA-1,3-N-ACETYLGLUCOSAMINYLTRANSFERASE 4-LIKE"/>
    <property type="match status" value="1"/>
</dbReference>
<gene>
    <name evidence="11" type="ORF">MCOR_36461</name>
</gene>
<dbReference type="OrthoDB" id="115198at2759"/>
<sequence length="319" mass="37770">MKKIRNKFITLALLCTVSWLILRIYKTNNFDLLVGTNELTSNYYSQSRIPIFTVSKEMPNSQRFVHKELTKGKGISNKTLYKGINISTEFEYFYRNISEDNLDDPLLHKHQYRALLNNDIKCKGKDVFMLVFVHSSEDNFLERQLIRSTYGSISDYENEHIEYIFVLGQTPNTRIQQKINDERDKYVDIVQECHMLTKTKPIRHKSKWKTSLLEYPFPTFPPYCNGYSSIMSIDVIRKMYETTKEVPFLWLEDVYGGGFLPWISNIEMHQPYCYWTYVVNGNMHGKACRLFYLSYSSNIIFQKDIWEQISKQINVSCKC</sequence>
<accession>A0A6J8D1C4</accession>
<dbReference type="EMBL" id="CACVKT020006521">
    <property type="protein sequence ID" value="CAC5402523.1"/>
    <property type="molecule type" value="Genomic_DNA"/>
</dbReference>
<evidence type="ECO:0000256" key="1">
    <source>
        <dbReference type="ARBA" id="ARBA00004323"/>
    </source>
</evidence>
<keyword evidence="6" id="KW-0735">Signal-anchor</keyword>
<evidence type="ECO:0000256" key="3">
    <source>
        <dbReference type="ARBA" id="ARBA00022676"/>
    </source>
</evidence>
<comment type="similarity">
    <text evidence="2 10">Belongs to the glycosyltransferase 31 family.</text>
</comment>
<protein>
    <recommendedName>
        <fullName evidence="10">Hexosyltransferase</fullName>
        <ecNumber evidence="10">2.4.1.-</ecNumber>
    </recommendedName>
</protein>
<dbReference type="InterPro" id="IPR002659">
    <property type="entry name" value="Glyco_trans_31"/>
</dbReference>
<proteinExistence type="inferred from homology"/>
<dbReference type="Pfam" id="PF01762">
    <property type="entry name" value="Galactosyl_T"/>
    <property type="match status" value="2"/>
</dbReference>
<evidence type="ECO:0000256" key="4">
    <source>
        <dbReference type="ARBA" id="ARBA00022679"/>
    </source>
</evidence>
<keyword evidence="12" id="KW-1185">Reference proteome</keyword>
<reference evidence="11 12" key="1">
    <citation type="submission" date="2020-06" db="EMBL/GenBank/DDBJ databases">
        <authorList>
            <person name="Li R."/>
            <person name="Bekaert M."/>
        </authorList>
    </citation>
    <scope>NUCLEOTIDE SEQUENCE [LARGE SCALE GENOMIC DNA]</scope>
    <source>
        <strain evidence="12">wild</strain>
    </source>
</reference>
<dbReference type="AlphaFoldDB" id="A0A6J8D1C4"/>
<dbReference type="PANTHER" id="PTHR11214">
    <property type="entry name" value="BETA-1,3-N-ACETYLGLUCOSAMINYLTRANSFERASE"/>
    <property type="match status" value="1"/>
</dbReference>
<dbReference type="GO" id="GO:0000139">
    <property type="term" value="C:Golgi membrane"/>
    <property type="evidence" value="ECO:0007669"/>
    <property type="project" value="UniProtKB-SubCell"/>
</dbReference>
<organism evidence="11 12">
    <name type="scientific">Mytilus coruscus</name>
    <name type="common">Sea mussel</name>
    <dbReference type="NCBI Taxonomy" id="42192"/>
    <lineage>
        <taxon>Eukaryota</taxon>
        <taxon>Metazoa</taxon>
        <taxon>Spiralia</taxon>
        <taxon>Lophotrochozoa</taxon>
        <taxon>Mollusca</taxon>
        <taxon>Bivalvia</taxon>
        <taxon>Autobranchia</taxon>
        <taxon>Pteriomorphia</taxon>
        <taxon>Mytilida</taxon>
        <taxon>Mytiloidea</taxon>
        <taxon>Mytilidae</taxon>
        <taxon>Mytilinae</taxon>
        <taxon>Mytilus</taxon>
    </lineage>
</organism>
<dbReference type="GO" id="GO:0016758">
    <property type="term" value="F:hexosyltransferase activity"/>
    <property type="evidence" value="ECO:0007669"/>
    <property type="project" value="InterPro"/>
</dbReference>
<keyword evidence="8 10" id="KW-0333">Golgi apparatus</keyword>
<keyword evidence="5" id="KW-0812">Transmembrane</keyword>
<evidence type="ECO:0000256" key="6">
    <source>
        <dbReference type="ARBA" id="ARBA00022968"/>
    </source>
</evidence>
<evidence type="ECO:0000256" key="2">
    <source>
        <dbReference type="ARBA" id="ARBA00008661"/>
    </source>
</evidence>